<sequence>MDRQLQHPRRLPPFLALYFTAKAAMAHGTRPLRTHIDPSRDGGEVVSAVADRVRADSFRRIGLDSLLTAGSSL</sequence>
<reference evidence="1" key="2">
    <citation type="submission" date="2020-09" db="EMBL/GenBank/DDBJ databases">
        <authorList>
            <person name="Sun Q."/>
            <person name="Ohkuma M."/>
        </authorList>
    </citation>
    <scope>NUCLEOTIDE SEQUENCE</scope>
    <source>
        <strain evidence="1">JCM 4815</strain>
    </source>
</reference>
<dbReference type="Proteomes" id="UP000622166">
    <property type="component" value="Unassembled WGS sequence"/>
</dbReference>
<keyword evidence="2" id="KW-1185">Reference proteome</keyword>
<accession>A0A918PYJ7</accession>
<evidence type="ECO:0000313" key="2">
    <source>
        <dbReference type="Proteomes" id="UP000622166"/>
    </source>
</evidence>
<dbReference type="AlphaFoldDB" id="A0A918PYJ7"/>
<proteinExistence type="predicted"/>
<protein>
    <submittedName>
        <fullName evidence="1">Uncharacterized protein</fullName>
    </submittedName>
</protein>
<organism evidence="1 2">
    <name type="scientific">Streptomyces poonensis</name>
    <dbReference type="NCBI Taxonomy" id="68255"/>
    <lineage>
        <taxon>Bacteria</taxon>
        <taxon>Bacillati</taxon>
        <taxon>Actinomycetota</taxon>
        <taxon>Actinomycetes</taxon>
        <taxon>Kitasatosporales</taxon>
        <taxon>Streptomycetaceae</taxon>
        <taxon>Streptomyces</taxon>
    </lineage>
</organism>
<name>A0A918PYJ7_9ACTN</name>
<reference evidence="1" key="1">
    <citation type="journal article" date="2014" name="Int. J. Syst. Evol. Microbiol.">
        <title>Complete genome sequence of Corynebacterium casei LMG S-19264T (=DSM 44701T), isolated from a smear-ripened cheese.</title>
        <authorList>
            <consortium name="US DOE Joint Genome Institute (JGI-PGF)"/>
            <person name="Walter F."/>
            <person name="Albersmeier A."/>
            <person name="Kalinowski J."/>
            <person name="Ruckert C."/>
        </authorList>
    </citation>
    <scope>NUCLEOTIDE SEQUENCE</scope>
    <source>
        <strain evidence="1">JCM 4815</strain>
    </source>
</reference>
<gene>
    <name evidence="1" type="ORF">GCM10010365_54340</name>
</gene>
<comment type="caution">
    <text evidence="1">The sequence shown here is derived from an EMBL/GenBank/DDBJ whole genome shotgun (WGS) entry which is preliminary data.</text>
</comment>
<evidence type="ECO:0000313" key="1">
    <source>
        <dbReference type="EMBL" id="GGZ27282.1"/>
    </source>
</evidence>
<dbReference type="EMBL" id="BMVW01000013">
    <property type="protein sequence ID" value="GGZ27282.1"/>
    <property type="molecule type" value="Genomic_DNA"/>
</dbReference>